<dbReference type="AlphaFoldDB" id="A0A2T0T0K7"/>
<keyword evidence="2" id="KW-1185">Reference proteome</keyword>
<organism evidence="1 2">
    <name type="scientific">Spirosoma oryzae</name>
    <dbReference type="NCBI Taxonomy" id="1469603"/>
    <lineage>
        <taxon>Bacteria</taxon>
        <taxon>Pseudomonadati</taxon>
        <taxon>Bacteroidota</taxon>
        <taxon>Cytophagia</taxon>
        <taxon>Cytophagales</taxon>
        <taxon>Cytophagaceae</taxon>
        <taxon>Spirosoma</taxon>
    </lineage>
</organism>
<sequence length="917" mass="102839">MVTYIRFFVYLITFVTYSFSSVAQSISASFWRDTVVVNTGATFINRLAVTNTTNQPQDVKITVDIPASIDMLAAVPTHLHLSPGETMRMPIKGLVHRQITAANIPVYLRLTDDAGKPIQSVTFQVMVKGSVVAPASLTIPQETILLYNAGEPARLPLQITHNRADTSTYTIEVAALPQGINPTIFPMTIRLKPRQDTTIVVTAVPIRQWAVDTPYQLLVTLKNRQQSVVGSAGCKLVVAVTNKAYQNGLVPVNTGYGASVALTRFSTNQWARETRVWGTDSIGKARLDMHIHYLDYGADHLHQLQNSYIALTTARTAFRLGSIYDFHELPLFGRGLKLSTGQTDRMWTFWAVNANQNWLSDAANTWRGNIYSARYDYQLNQLPGAALSLSTSYYTLADVQRAGYLTFASFRYNRTDRHSLQLMGAQSVEFARHSSPSARVTGWAGQLNYTYQRETFSWQVRSYRSSPVYAGLQRGATILYSQLFWQPAPVTTLLARINQFQYDRITFTSPVDQVRHQFGNTVAELSVSHRIGSLTLSARPYWFSQRDKANPISQRADAYRIAPGIAYRRRTDQFLELSYDVGRFYGNVDTWASDGIMSQRIVSTLGIGRFNVWGYWQKGPFYLFDLQTTYPGLITTTSLTPTVSFALLNGRLGGSVGINYLYDATSMAARYTAVGRVQYDVTPNLSVHLSGNGTPYSQQPEFAYSQYRMEVMQRFGQLGAKRHGRLQLSFFEDTNGNGSRDADERWVDSLLVRINDNVLFTNANGRVVYRNVPPGTYAISAISTGRLGDPVLYQEQLTIARSVDKVIPLPRTFRLAGQLRCQNSLYDRQPCQFSRFSLDVRRGQQSIAAIAPRTDGTFSMHLSPGTYTVQLNDYGRQPHATVKTVSFVLSNTGQYPDMNWTVDGATRPVEIKRFTAN</sequence>
<name>A0A2T0T0K7_9BACT</name>
<evidence type="ECO:0000313" key="1">
    <source>
        <dbReference type="EMBL" id="PRY39196.1"/>
    </source>
</evidence>
<accession>A0A2T0T0K7</accession>
<protein>
    <recommendedName>
        <fullName evidence="3">SdrD B-like protein</fullName>
    </recommendedName>
</protein>
<comment type="caution">
    <text evidence="1">The sequence shown here is derived from an EMBL/GenBank/DDBJ whole genome shotgun (WGS) entry which is preliminary data.</text>
</comment>
<reference evidence="1 2" key="1">
    <citation type="submission" date="2018-03" db="EMBL/GenBank/DDBJ databases">
        <title>Genomic Encyclopedia of Archaeal and Bacterial Type Strains, Phase II (KMG-II): from individual species to whole genera.</title>
        <authorList>
            <person name="Goeker M."/>
        </authorList>
    </citation>
    <scope>NUCLEOTIDE SEQUENCE [LARGE SCALE GENOMIC DNA]</scope>
    <source>
        <strain evidence="1 2">DSM 28354</strain>
    </source>
</reference>
<dbReference type="SUPFAM" id="SSF117074">
    <property type="entry name" value="Hypothetical protein PA1324"/>
    <property type="match status" value="1"/>
</dbReference>
<gene>
    <name evidence="1" type="ORF">CLV58_10886</name>
</gene>
<proteinExistence type="predicted"/>
<dbReference type="Proteomes" id="UP000238375">
    <property type="component" value="Unassembled WGS sequence"/>
</dbReference>
<evidence type="ECO:0008006" key="3">
    <source>
        <dbReference type="Google" id="ProtNLM"/>
    </source>
</evidence>
<dbReference type="EMBL" id="PVTE01000008">
    <property type="protein sequence ID" value="PRY39196.1"/>
    <property type="molecule type" value="Genomic_DNA"/>
</dbReference>
<evidence type="ECO:0000313" key="2">
    <source>
        <dbReference type="Proteomes" id="UP000238375"/>
    </source>
</evidence>